<evidence type="ECO:0000259" key="11">
    <source>
        <dbReference type="Pfam" id="PF10458"/>
    </source>
</evidence>
<evidence type="ECO:0000259" key="9">
    <source>
        <dbReference type="Pfam" id="PF00133"/>
    </source>
</evidence>
<evidence type="ECO:0000256" key="1">
    <source>
        <dbReference type="ARBA" id="ARBA00022490"/>
    </source>
</evidence>
<protein>
    <recommendedName>
        <fullName evidence="8">Valine--tRNA ligase</fullName>
        <ecNumber evidence="8">6.1.1.9</ecNumber>
    </recommendedName>
    <alternativeName>
        <fullName evidence="8">Valyl-tRNA synthetase</fullName>
        <shortName evidence="8">ValRS</shortName>
    </alternativeName>
</protein>
<dbReference type="SUPFAM" id="SSF46589">
    <property type="entry name" value="tRNA-binding arm"/>
    <property type="match status" value="1"/>
</dbReference>
<dbReference type="PROSITE" id="PS00178">
    <property type="entry name" value="AA_TRNA_LIGASE_I"/>
    <property type="match status" value="1"/>
</dbReference>
<evidence type="ECO:0000256" key="4">
    <source>
        <dbReference type="ARBA" id="ARBA00022840"/>
    </source>
</evidence>
<reference evidence="13" key="1">
    <citation type="journal article" date="2019" name="Int. J. Syst. Evol. Microbiol.">
        <title>The Global Catalogue of Microorganisms (GCM) 10K type strain sequencing project: providing services to taxonomists for standard genome sequencing and annotation.</title>
        <authorList>
            <consortium name="The Broad Institute Genomics Platform"/>
            <consortium name="The Broad Institute Genome Sequencing Center for Infectious Disease"/>
            <person name="Wu L."/>
            <person name="Ma J."/>
        </authorList>
    </citation>
    <scope>NUCLEOTIDE SEQUENCE [LARGE SCALE GENOMIC DNA]</scope>
    <source>
        <strain evidence="13">CCUG 36916</strain>
    </source>
</reference>
<dbReference type="Gene3D" id="1.10.287.380">
    <property type="entry name" value="Valyl-tRNA synthetase, C-terminal domain"/>
    <property type="match status" value="1"/>
</dbReference>
<dbReference type="RefSeq" id="WP_192285073.1">
    <property type="nucleotide sequence ID" value="NZ_JBHSTT010000051.1"/>
</dbReference>
<keyword evidence="6 8" id="KW-0030">Aminoacyl-tRNA synthetase</keyword>
<accession>A0ABW1WU86</accession>
<feature type="coiled-coil region" evidence="8">
    <location>
        <begin position="837"/>
        <end position="899"/>
    </location>
</feature>
<dbReference type="EC" id="6.1.1.9" evidence="8"/>
<dbReference type="Pfam" id="PF08264">
    <property type="entry name" value="Anticodon_1"/>
    <property type="match status" value="1"/>
</dbReference>
<dbReference type="InterPro" id="IPR001412">
    <property type="entry name" value="aa-tRNA-synth_I_CS"/>
</dbReference>
<dbReference type="PANTHER" id="PTHR11946:SF93">
    <property type="entry name" value="VALINE--TRNA LIGASE, CHLOROPLASTIC_MITOCHONDRIAL 2"/>
    <property type="match status" value="1"/>
</dbReference>
<keyword evidence="13" id="KW-1185">Reference proteome</keyword>
<dbReference type="GO" id="GO:0004832">
    <property type="term" value="F:valine-tRNA ligase activity"/>
    <property type="evidence" value="ECO:0007669"/>
    <property type="project" value="UniProtKB-EC"/>
</dbReference>
<dbReference type="SUPFAM" id="SSF52374">
    <property type="entry name" value="Nucleotidylyl transferase"/>
    <property type="match status" value="1"/>
</dbReference>
<dbReference type="NCBIfam" id="NF004349">
    <property type="entry name" value="PRK05729.1"/>
    <property type="match status" value="1"/>
</dbReference>
<keyword evidence="5 8" id="KW-0648">Protein biosynthesis</keyword>
<dbReference type="InterPro" id="IPR009080">
    <property type="entry name" value="tRNAsynth_Ia_anticodon-bd"/>
</dbReference>
<comment type="domain">
    <text evidence="8">The C-terminal coiled-coil domain is crucial for aminoacylation activity.</text>
</comment>
<evidence type="ECO:0000256" key="7">
    <source>
        <dbReference type="ARBA" id="ARBA00047552"/>
    </source>
</evidence>
<dbReference type="PANTHER" id="PTHR11946">
    <property type="entry name" value="VALYL-TRNA SYNTHETASES"/>
    <property type="match status" value="1"/>
</dbReference>
<evidence type="ECO:0000256" key="3">
    <source>
        <dbReference type="ARBA" id="ARBA00022741"/>
    </source>
</evidence>
<evidence type="ECO:0000259" key="10">
    <source>
        <dbReference type="Pfam" id="PF08264"/>
    </source>
</evidence>
<evidence type="ECO:0000256" key="8">
    <source>
        <dbReference type="HAMAP-Rule" id="MF_02004"/>
    </source>
</evidence>
<organism evidence="12 13">
    <name type="scientific">Methylorubrum zatmanii</name>
    <dbReference type="NCBI Taxonomy" id="29429"/>
    <lineage>
        <taxon>Bacteria</taxon>
        <taxon>Pseudomonadati</taxon>
        <taxon>Pseudomonadota</taxon>
        <taxon>Alphaproteobacteria</taxon>
        <taxon>Hyphomicrobiales</taxon>
        <taxon>Methylobacteriaceae</taxon>
        <taxon>Methylorubrum</taxon>
    </lineage>
</organism>
<comment type="similarity">
    <text evidence="8">Belongs to the class-I aminoacyl-tRNA synthetase family. ValS type 1 subfamily.</text>
</comment>
<feature type="domain" description="Methionyl/Valyl/Leucyl/Isoleucyl-tRNA synthetase anticodon-binding" evidence="10">
    <location>
        <begin position="630"/>
        <end position="781"/>
    </location>
</feature>
<dbReference type="CDD" id="cd07962">
    <property type="entry name" value="Anticodon_Ia_Val"/>
    <property type="match status" value="1"/>
</dbReference>
<sequence length="906" mass="100781">MMDKTFDPTAVEARVSATWEEAQAFRAGRPERAGAEPFSIVIPPPNVTGSLHMGHALNNTIQDILVRFERMRGKDVLWQPGTDHAGIATQMVVERRLMETQQPGRRELGREEFLRRVWAWKEESGGTIIGQLKRLGASCDWSRERFTMDEGLSRAVLKTFVDLHAQGLIYRDKRLVNWDPKFQTAISDLEVQQIEVKGHLWHFDYPVVDAAGTPTGAIITVATTRPETMLGDTAVAVHPEDERYTALVGQRVRLPLVNRLIPIVADAYSDPEKGTGAVKITPAHDFNDFEVGRRHGCRPINVLDAEARIQIAGNAAFLEGAAPEEAALALDGLDRFEARKRVVALMEEQGLLRAIEPNTHAVPHGDRSGVVIEPYLTDQWYVNVKPLAERALQAVRDGQTKFVPENYEKTFFQWLENIEPWCVSRQLWWGHQIPVWYDPEGGIFVAESEEDALAQAKARHGGEVALTRDPDVLDTWFSSALWPFSTLGWPDKTPELARFYPTNTLVTGKDIIFFWVARMMMMGLHLTDRAPFETVYLHTLVRDEKGAKMSKSKGNVVDPVDLIDRFGADALRFTLAALAAPGRDIKLGAQRVESYRNFATKLWNAARFAEMNGCELKADFKPEAVRETLNRWALTEAAKAVAEVAQGITVYRFNDAAAAAYRFVWNVFCDWYLELAKPVLQGEGVDPAARAETQATIAFLIDQIAKLLHPFMPFLTEELWAIKGQALSAPRGLLTLESWPDLSAYADAQAEAEIGWLVDLISEVRSARSETNVPAGAQVPLVLVAADETVRARVGRWSETLTRLARLSEIGFVEAAPKNSVQLLVRGSVAALPLEGIVDLAAEVARLKKEASKAKAEIGKIDGKLGNADFLARAPEEVVDEQRERRDGEAARLAKIEEALARLSDA</sequence>
<dbReference type="InterPro" id="IPR033705">
    <property type="entry name" value="Anticodon_Ia_Val"/>
</dbReference>
<evidence type="ECO:0000256" key="2">
    <source>
        <dbReference type="ARBA" id="ARBA00022598"/>
    </source>
</evidence>
<dbReference type="HAMAP" id="MF_02004">
    <property type="entry name" value="Val_tRNA_synth_type1"/>
    <property type="match status" value="1"/>
</dbReference>
<dbReference type="InterPro" id="IPR037118">
    <property type="entry name" value="Val-tRNA_synth_C_sf"/>
</dbReference>
<gene>
    <name evidence="8" type="primary">valS</name>
    <name evidence="12" type="ORF">ACFQDP_15665</name>
</gene>
<comment type="subunit">
    <text evidence="8">Monomer.</text>
</comment>
<keyword evidence="2 8" id="KW-0436">Ligase</keyword>
<dbReference type="Pfam" id="PF10458">
    <property type="entry name" value="Val_tRNA-synt_C"/>
    <property type="match status" value="1"/>
</dbReference>
<dbReference type="CDD" id="cd00817">
    <property type="entry name" value="ValRS_core"/>
    <property type="match status" value="1"/>
</dbReference>
<evidence type="ECO:0000313" key="12">
    <source>
        <dbReference type="EMBL" id="MFC6390760.1"/>
    </source>
</evidence>
<keyword evidence="3 8" id="KW-0547">Nucleotide-binding</keyword>
<dbReference type="Gene3D" id="1.10.730.10">
    <property type="entry name" value="Isoleucyl-tRNA Synthetase, Domain 1"/>
    <property type="match status" value="1"/>
</dbReference>
<feature type="domain" description="Valyl-tRNA synthetase tRNA-binding arm" evidence="11">
    <location>
        <begin position="839"/>
        <end position="903"/>
    </location>
</feature>
<evidence type="ECO:0000256" key="6">
    <source>
        <dbReference type="ARBA" id="ARBA00023146"/>
    </source>
</evidence>
<dbReference type="PRINTS" id="PR00986">
    <property type="entry name" value="TRNASYNTHVAL"/>
</dbReference>
<dbReference type="InterPro" id="IPR010978">
    <property type="entry name" value="tRNA-bd_arm"/>
</dbReference>
<dbReference type="Gene3D" id="3.90.740.10">
    <property type="entry name" value="Valyl/Leucyl/Isoleucyl-tRNA synthetase, editing domain"/>
    <property type="match status" value="1"/>
</dbReference>
<evidence type="ECO:0000313" key="13">
    <source>
        <dbReference type="Proteomes" id="UP001596237"/>
    </source>
</evidence>
<feature type="short sequence motif" description="'KMSKS' region" evidence="8">
    <location>
        <begin position="548"/>
        <end position="552"/>
    </location>
</feature>
<keyword evidence="1 8" id="KW-0963">Cytoplasm</keyword>
<dbReference type="Proteomes" id="UP001596237">
    <property type="component" value="Unassembled WGS sequence"/>
</dbReference>
<feature type="domain" description="Aminoacyl-tRNA synthetase class Ia" evidence="9">
    <location>
        <begin position="17"/>
        <end position="587"/>
    </location>
</feature>
<dbReference type="InterPro" id="IPR014729">
    <property type="entry name" value="Rossmann-like_a/b/a_fold"/>
</dbReference>
<comment type="subcellular location">
    <subcellularLocation>
        <location evidence="8">Cytoplasm</location>
    </subcellularLocation>
</comment>
<dbReference type="SUPFAM" id="SSF47323">
    <property type="entry name" value="Anticodon-binding domain of a subclass of class I aminoacyl-tRNA synthetases"/>
    <property type="match status" value="1"/>
</dbReference>
<dbReference type="InterPro" id="IPR002303">
    <property type="entry name" value="Valyl-tRNA_ligase"/>
</dbReference>
<dbReference type="Pfam" id="PF00133">
    <property type="entry name" value="tRNA-synt_1"/>
    <property type="match status" value="1"/>
</dbReference>
<evidence type="ECO:0000256" key="5">
    <source>
        <dbReference type="ARBA" id="ARBA00022917"/>
    </source>
</evidence>
<keyword evidence="4 8" id="KW-0067">ATP-binding</keyword>
<dbReference type="SUPFAM" id="SSF50677">
    <property type="entry name" value="ValRS/IleRS/LeuRS editing domain"/>
    <property type="match status" value="1"/>
</dbReference>
<dbReference type="InterPro" id="IPR013155">
    <property type="entry name" value="M/V/L/I-tRNA-synth_anticd-bd"/>
</dbReference>
<name>A0ABW1WU86_9HYPH</name>
<feature type="short sequence motif" description="'HIGH' region" evidence="8">
    <location>
        <begin position="45"/>
        <end position="55"/>
    </location>
</feature>
<dbReference type="InterPro" id="IPR009008">
    <property type="entry name" value="Val/Leu/Ile-tRNA-synth_edit"/>
</dbReference>
<dbReference type="NCBIfam" id="TIGR00422">
    <property type="entry name" value="valS"/>
    <property type="match status" value="1"/>
</dbReference>
<dbReference type="Gene3D" id="3.40.50.620">
    <property type="entry name" value="HUPs"/>
    <property type="match status" value="2"/>
</dbReference>
<keyword evidence="8" id="KW-0175">Coiled coil</keyword>
<comment type="catalytic activity">
    <reaction evidence="7 8">
        <text>tRNA(Val) + L-valine + ATP = L-valyl-tRNA(Val) + AMP + diphosphate</text>
        <dbReference type="Rhea" id="RHEA:10704"/>
        <dbReference type="Rhea" id="RHEA-COMP:9672"/>
        <dbReference type="Rhea" id="RHEA-COMP:9708"/>
        <dbReference type="ChEBI" id="CHEBI:30616"/>
        <dbReference type="ChEBI" id="CHEBI:33019"/>
        <dbReference type="ChEBI" id="CHEBI:57762"/>
        <dbReference type="ChEBI" id="CHEBI:78442"/>
        <dbReference type="ChEBI" id="CHEBI:78537"/>
        <dbReference type="ChEBI" id="CHEBI:456215"/>
        <dbReference type="EC" id="6.1.1.9"/>
    </reaction>
</comment>
<comment type="caution">
    <text evidence="12">The sequence shown here is derived from an EMBL/GenBank/DDBJ whole genome shotgun (WGS) entry which is preliminary data.</text>
</comment>
<comment type="function">
    <text evidence="8">Catalyzes the attachment of valine to tRNA(Val). As ValRS can inadvertently accommodate and process structurally similar amino acids such as threonine, to avoid such errors, it has a 'posttransfer' editing activity that hydrolyzes mischarged Thr-tRNA(Val) in a tRNA-dependent manner.</text>
</comment>
<dbReference type="EMBL" id="JBHSTT010000051">
    <property type="protein sequence ID" value="MFC6390760.1"/>
    <property type="molecule type" value="Genomic_DNA"/>
</dbReference>
<feature type="binding site" evidence="8">
    <location>
        <position position="551"/>
    </location>
    <ligand>
        <name>ATP</name>
        <dbReference type="ChEBI" id="CHEBI:30616"/>
    </ligand>
</feature>
<dbReference type="InterPro" id="IPR002300">
    <property type="entry name" value="aa-tRNA-synth_Ia"/>
</dbReference>
<dbReference type="InterPro" id="IPR019499">
    <property type="entry name" value="Val-tRNA_synth_tRNA-bd"/>
</dbReference>
<proteinExistence type="inferred from homology"/>
<comment type="domain">
    <text evidence="8">ValRS has two distinct active sites: one for aminoacylation and one for editing. The misactivated threonine is translocated from the active site to the editing site.</text>
</comment>